<dbReference type="HOGENOM" id="CLU_077184_0_0_1"/>
<accession>G8BPP0</accession>
<dbReference type="eggNOG" id="ENOG502S5JV">
    <property type="taxonomic scope" value="Eukaryota"/>
</dbReference>
<dbReference type="EMBL" id="HE612857">
    <property type="protein sequence ID" value="CCE61971.1"/>
    <property type="molecule type" value="Genomic_DNA"/>
</dbReference>
<dbReference type="AlphaFoldDB" id="G8BPP0"/>
<keyword evidence="2" id="KW-0472">Membrane</keyword>
<keyword evidence="4" id="KW-1185">Reference proteome</keyword>
<protein>
    <recommendedName>
        <fullName evidence="5">[PSI+] induction protein 2</fullName>
    </recommendedName>
</protein>
<evidence type="ECO:0008006" key="5">
    <source>
        <dbReference type="Google" id="ProtNLM"/>
    </source>
</evidence>
<feature type="region of interest" description="Disordered" evidence="1">
    <location>
        <begin position="161"/>
        <end position="183"/>
    </location>
</feature>
<dbReference type="RefSeq" id="XP_003684405.1">
    <property type="nucleotide sequence ID" value="XM_003684357.1"/>
</dbReference>
<evidence type="ECO:0000313" key="3">
    <source>
        <dbReference type="EMBL" id="CCE61971.1"/>
    </source>
</evidence>
<sequence length="275" mass="31533">MLDICLVPRVFKRNDLISTADSFKSWDTCMDNKACKIIAIVGIVLACVVALWLIGAVLTCFRQGVTGIAQFFCWCCQCRNSDNRNNQPMPTNDSYNPNRMGMPPATVIYQPIQPPQNVYYKSNNEDFYEEKSPHDVYELEQDFDLEKQKMISRENSIRRNVKKDQPTRMPPKIYESDENSNQVGSMPGAFSSKDALMHNGNFSSEFNNESNQAYGQQFGTNYNPPTSYNGRYGDNNQSFYGNGIQNSAQYGSPNRMPYPQDDDQVRYNYYPNGRY</sequence>
<organism evidence="3 4">
    <name type="scientific">Tetrapisispora phaffii (strain ATCC 24235 / CBS 4417 / NBRC 1672 / NRRL Y-8282 / UCD 70-5)</name>
    <name type="common">Yeast</name>
    <name type="synonym">Fabospora phaffii</name>
    <dbReference type="NCBI Taxonomy" id="1071381"/>
    <lineage>
        <taxon>Eukaryota</taxon>
        <taxon>Fungi</taxon>
        <taxon>Dikarya</taxon>
        <taxon>Ascomycota</taxon>
        <taxon>Saccharomycotina</taxon>
        <taxon>Saccharomycetes</taxon>
        <taxon>Saccharomycetales</taxon>
        <taxon>Saccharomycetaceae</taxon>
        <taxon>Tetrapisispora</taxon>
    </lineage>
</organism>
<keyword evidence="2" id="KW-1133">Transmembrane helix</keyword>
<evidence type="ECO:0000256" key="2">
    <source>
        <dbReference type="SAM" id="Phobius"/>
    </source>
</evidence>
<reference evidence="3 4" key="1">
    <citation type="journal article" date="2011" name="Proc. Natl. Acad. Sci. U.S.A.">
        <title>Evolutionary erosion of yeast sex chromosomes by mating-type switching accidents.</title>
        <authorList>
            <person name="Gordon J.L."/>
            <person name="Armisen D."/>
            <person name="Proux-Wera E."/>
            <person name="Oheigeartaigh S.S."/>
            <person name="Byrne K.P."/>
            <person name="Wolfe K.H."/>
        </authorList>
    </citation>
    <scope>NUCLEOTIDE SEQUENCE [LARGE SCALE GENOMIC DNA]</scope>
    <source>
        <strain evidence="4">ATCC 24235 / CBS 4417 / NBRC 1672 / NRRL Y-8282 / UCD 70-5</strain>
    </source>
</reference>
<gene>
    <name evidence="3" type="primary">TPHA0B02990</name>
    <name evidence="3" type="ordered locus">TPHA_0B02990</name>
</gene>
<dbReference type="PANTHER" id="PTHR40018:SF1">
    <property type="entry name" value="[PSI+] INDUCTION PROTEIN 2"/>
    <property type="match status" value="1"/>
</dbReference>
<feature type="transmembrane region" description="Helical" evidence="2">
    <location>
        <begin position="37"/>
        <end position="58"/>
    </location>
</feature>
<keyword evidence="2" id="KW-0812">Transmembrane</keyword>
<dbReference type="GO" id="GO:0005935">
    <property type="term" value="C:cellular bud neck"/>
    <property type="evidence" value="ECO:0007669"/>
    <property type="project" value="EnsemblFungi"/>
</dbReference>
<evidence type="ECO:0000313" key="4">
    <source>
        <dbReference type="Proteomes" id="UP000005666"/>
    </source>
</evidence>
<feature type="compositionally biased region" description="Polar residues" evidence="1">
    <location>
        <begin position="232"/>
        <end position="252"/>
    </location>
</feature>
<dbReference type="OrthoDB" id="3980401at2759"/>
<dbReference type="OMA" id="MPERAYN"/>
<dbReference type="Proteomes" id="UP000005666">
    <property type="component" value="Chromosome 2"/>
</dbReference>
<proteinExistence type="predicted"/>
<dbReference type="InterPro" id="IPR037504">
    <property type="entry name" value="PSI_induc_2"/>
</dbReference>
<dbReference type="KEGG" id="tpf:TPHA_0B02990"/>
<feature type="region of interest" description="Disordered" evidence="1">
    <location>
        <begin position="232"/>
        <end position="275"/>
    </location>
</feature>
<dbReference type="GeneID" id="11534813"/>
<dbReference type="GO" id="GO:0005886">
    <property type="term" value="C:plasma membrane"/>
    <property type="evidence" value="ECO:0007669"/>
    <property type="project" value="EnsemblFungi"/>
</dbReference>
<evidence type="ECO:0000256" key="1">
    <source>
        <dbReference type="SAM" id="MobiDB-lite"/>
    </source>
</evidence>
<name>G8BPP0_TETPH</name>
<dbReference type="PANTHER" id="PTHR40018">
    <property type="entry name" value="[PSI+] INDUCTION PROTEIN 2"/>
    <property type="match status" value="1"/>
</dbReference>